<dbReference type="GO" id="GO:0022857">
    <property type="term" value="F:transmembrane transporter activity"/>
    <property type="evidence" value="ECO:0007669"/>
    <property type="project" value="InterPro"/>
</dbReference>
<dbReference type="Gene3D" id="1.20.1250.20">
    <property type="entry name" value="MFS general substrate transporter like domains"/>
    <property type="match status" value="1"/>
</dbReference>
<sequence>MTAYRDVLRTPGVASLLVLGFLARIPFSTLSLLLTLHAVKTLDRSYLEAGLVVTAATLGTAISSPLRGRLIDTRGLRRAVAPSIVVQSSALIAAAFVPFVPMVLLALLSGLFALPIFSIVRTSLSVLVPASSRRTAFSLDSVATEFVFMTGPAAVTVMALWIGTGPTLVIVGLAVGVAGIGLALANPPTRSDQVMLPTRLPGPLQSMEGGALAASEGLADKRFSETLTTGSIPVVDPETRASARRGLLTLGGLAILVATATSSLILTATDVSLVAMLRDLDAAGMIGPIISIWCLGSAIGGISYGMLRSDIGSLWVVGLLGVLTIPIALVHTVPTIALACFLAGLACAPSITATGEAISHRVPEEARGEAMGWHGSAMTIGGAVGGPAIGAVIDAAGPNWGIGTAGLLGVLIAGGGIVAMRAHRVRVRHRLRERFASA</sequence>
<feature type="transmembrane region" description="Helical" evidence="5">
    <location>
        <begin position="106"/>
        <end position="130"/>
    </location>
</feature>
<keyword evidence="4 5" id="KW-0472">Membrane</keyword>
<feature type="transmembrane region" description="Helical" evidence="5">
    <location>
        <begin position="247"/>
        <end position="266"/>
    </location>
</feature>
<feature type="transmembrane region" description="Helical" evidence="5">
    <location>
        <begin position="142"/>
        <end position="162"/>
    </location>
</feature>
<feature type="transmembrane region" description="Helical" evidence="5">
    <location>
        <begin position="168"/>
        <end position="185"/>
    </location>
</feature>
<proteinExistence type="predicted"/>
<dbReference type="AlphaFoldDB" id="A0A1X6WWG0"/>
<evidence type="ECO:0000256" key="4">
    <source>
        <dbReference type="ARBA" id="ARBA00023136"/>
    </source>
</evidence>
<dbReference type="InterPro" id="IPR020846">
    <property type="entry name" value="MFS_dom"/>
</dbReference>
<dbReference type="Pfam" id="PF07690">
    <property type="entry name" value="MFS_1"/>
    <property type="match status" value="2"/>
</dbReference>
<dbReference type="Proteomes" id="UP000195981">
    <property type="component" value="Unassembled WGS sequence"/>
</dbReference>
<dbReference type="PROSITE" id="PS50850">
    <property type="entry name" value="MFS"/>
    <property type="match status" value="1"/>
</dbReference>
<organism evidence="7 8">
    <name type="scientific">Brachybacterium nesterenkovii</name>
    <dbReference type="NCBI Taxonomy" id="47847"/>
    <lineage>
        <taxon>Bacteria</taxon>
        <taxon>Bacillati</taxon>
        <taxon>Actinomycetota</taxon>
        <taxon>Actinomycetes</taxon>
        <taxon>Micrococcales</taxon>
        <taxon>Dermabacteraceae</taxon>
        <taxon>Brachybacterium</taxon>
    </lineage>
</organism>
<dbReference type="SUPFAM" id="SSF103473">
    <property type="entry name" value="MFS general substrate transporter"/>
    <property type="match status" value="2"/>
</dbReference>
<evidence type="ECO:0000256" key="2">
    <source>
        <dbReference type="ARBA" id="ARBA00022692"/>
    </source>
</evidence>
<name>A0A1X6WWG0_9MICO</name>
<evidence type="ECO:0000313" key="8">
    <source>
        <dbReference type="Proteomes" id="UP000195981"/>
    </source>
</evidence>
<evidence type="ECO:0000259" key="6">
    <source>
        <dbReference type="PROSITE" id="PS50850"/>
    </source>
</evidence>
<evidence type="ECO:0000313" key="7">
    <source>
        <dbReference type="EMBL" id="SLM88854.1"/>
    </source>
</evidence>
<dbReference type="RefSeq" id="WP_159457951.1">
    <property type="nucleotide sequence ID" value="NZ_FWFG01000024.1"/>
</dbReference>
<feature type="transmembrane region" description="Helical" evidence="5">
    <location>
        <begin position="12"/>
        <end position="34"/>
    </location>
</feature>
<dbReference type="InterPro" id="IPR011701">
    <property type="entry name" value="MFS"/>
</dbReference>
<feature type="domain" description="Major facilitator superfamily (MFS) profile" evidence="6">
    <location>
        <begin position="1"/>
        <end position="190"/>
    </location>
</feature>
<keyword evidence="3 5" id="KW-1133">Transmembrane helix</keyword>
<dbReference type="OrthoDB" id="4229605at2"/>
<feature type="transmembrane region" description="Helical" evidence="5">
    <location>
        <begin position="79"/>
        <end position="100"/>
    </location>
</feature>
<evidence type="ECO:0000256" key="3">
    <source>
        <dbReference type="ARBA" id="ARBA00022989"/>
    </source>
</evidence>
<feature type="transmembrane region" description="Helical" evidence="5">
    <location>
        <begin position="46"/>
        <end position="67"/>
    </location>
</feature>
<feature type="transmembrane region" description="Helical" evidence="5">
    <location>
        <begin position="370"/>
        <end position="393"/>
    </location>
</feature>
<feature type="transmembrane region" description="Helical" evidence="5">
    <location>
        <begin position="314"/>
        <end position="330"/>
    </location>
</feature>
<evidence type="ECO:0000256" key="5">
    <source>
        <dbReference type="SAM" id="Phobius"/>
    </source>
</evidence>
<reference evidence="7 8" key="1">
    <citation type="submission" date="2017-02" db="EMBL/GenBank/DDBJ databases">
        <authorList>
            <person name="Peterson S.W."/>
        </authorList>
    </citation>
    <scope>NUCLEOTIDE SEQUENCE [LARGE SCALE GENOMIC DNA]</scope>
    <source>
        <strain evidence="7 8">CIP104813</strain>
    </source>
</reference>
<dbReference type="EMBL" id="FWFG01000024">
    <property type="protein sequence ID" value="SLM88854.1"/>
    <property type="molecule type" value="Genomic_DNA"/>
</dbReference>
<feature type="transmembrane region" description="Helical" evidence="5">
    <location>
        <begin position="399"/>
        <end position="420"/>
    </location>
</feature>
<comment type="subcellular location">
    <subcellularLocation>
        <location evidence="1">Cell membrane</location>
        <topology evidence="1">Multi-pass membrane protein</topology>
    </subcellularLocation>
</comment>
<feature type="transmembrane region" description="Helical" evidence="5">
    <location>
        <begin position="336"/>
        <end position="358"/>
    </location>
</feature>
<feature type="transmembrane region" description="Helical" evidence="5">
    <location>
        <begin position="286"/>
        <end position="307"/>
    </location>
</feature>
<dbReference type="PANTHER" id="PTHR23542:SF1">
    <property type="entry name" value="MAJOR FACILITATOR SUPERFAMILY (MFS) PROFILE DOMAIN-CONTAINING PROTEIN"/>
    <property type="match status" value="1"/>
</dbReference>
<accession>A0A1X6WWG0</accession>
<protein>
    <submittedName>
        <fullName evidence="7">Major facilitator superfamily MFS_1</fullName>
    </submittedName>
</protein>
<evidence type="ECO:0000256" key="1">
    <source>
        <dbReference type="ARBA" id="ARBA00004651"/>
    </source>
</evidence>
<gene>
    <name evidence="7" type="ORF">FM110_02590</name>
</gene>
<dbReference type="PANTHER" id="PTHR23542">
    <property type="match status" value="1"/>
</dbReference>
<keyword evidence="2 5" id="KW-0812">Transmembrane</keyword>
<keyword evidence="8" id="KW-1185">Reference proteome</keyword>
<dbReference type="GO" id="GO:0005886">
    <property type="term" value="C:plasma membrane"/>
    <property type="evidence" value="ECO:0007669"/>
    <property type="project" value="UniProtKB-SubCell"/>
</dbReference>
<dbReference type="InterPro" id="IPR036259">
    <property type="entry name" value="MFS_trans_sf"/>
</dbReference>